<dbReference type="PANTHER" id="PTHR34823">
    <property type="entry name" value="GLCNAC-BINDING PROTEIN A"/>
    <property type="match status" value="1"/>
</dbReference>
<dbReference type="InterPro" id="IPR004302">
    <property type="entry name" value="Cellulose/chitin-bd_N"/>
</dbReference>
<dbReference type="SUPFAM" id="SSF49384">
    <property type="entry name" value="Carbohydrate-binding domain"/>
    <property type="match status" value="1"/>
</dbReference>
<evidence type="ECO:0000313" key="6">
    <source>
        <dbReference type="Proteomes" id="UP001143480"/>
    </source>
</evidence>
<feature type="domain" description="CBM2" evidence="4">
    <location>
        <begin position="264"/>
        <end position="367"/>
    </location>
</feature>
<evidence type="ECO:0000259" key="4">
    <source>
        <dbReference type="PROSITE" id="PS51173"/>
    </source>
</evidence>
<dbReference type="Pfam" id="PF00553">
    <property type="entry name" value="CBM_2"/>
    <property type="match status" value="1"/>
</dbReference>
<dbReference type="GO" id="GO:0005975">
    <property type="term" value="P:carbohydrate metabolic process"/>
    <property type="evidence" value="ECO:0007669"/>
    <property type="project" value="InterPro"/>
</dbReference>
<dbReference type="PROSITE" id="PS51173">
    <property type="entry name" value="CBM2"/>
    <property type="match status" value="1"/>
</dbReference>
<feature type="signal peptide" evidence="3">
    <location>
        <begin position="1"/>
        <end position="33"/>
    </location>
</feature>
<protein>
    <recommendedName>
        <fullName evidence="4">CBM2 domain-containing protein</fullName>
    </recommendedName>
</protein>
<dbReference type="EMBL" id="BSFP01000001">
    <property type="protein sequence ID" value="GLK98300.1"/>
    <property type="molecule type" value="Genomic_DNA"/>
</dbReference>
<dbReference type="PANTHER" id="PTHR34823:SF1">
    <property type="entry name" value="CHITIN-BINDING TYPE-4 DOMAIN-CONTAINING PROTEIN"/>
    <property type="match status" value="1"/>
</dbReference>
<proteinExistence type="predicted"/>
<feature type="region of interest" description="Disordered" evidence="2">
    <location>
        <begin position="224"/>
        <end position="273"/>
    </location>
</feature>
<dbReference type="SUPFAM" id="SSF81296">
    <property type="entry name" value="E set domains"/>
    <property type="match status" value="1"/>
</dbReference>
<keyword evidence="1 3" id="KW-0732">Signal</keyword>
<name>A0A9W6NIU0_9ACTN</name>
<reference evidence="5" key="2">
    <citation type="submission" date="2023-01" db="EMBL/GenBank/DDBJ databases">
        <authorList>
            <person name="Sun Q."/>
            <person name="Evtushenko L."/>
        </authorList>
    </citation>
    <scope>NUCLEOTIDE SEQUENCE</scope>
    <source>
        <strain evidence="5">VKM Ac-1321</strain>
    </source>
</reference>
<dbReference type="Pfam" id="PF03067">
    <property type="entry name" value="LPMO_10"/>
    <property type="match status" value="1"/>
</dbReference>
<gene>
    <name evidence="5" type="ORF">GCM10017581_000410</name>
</gene>
<dbReference type="InterPro" id="IPR012291">
    <property type="entry name" value="CBM2_carb-bd_dom_sf"/>
</dbReference>
<feature type="compositionally biased region" description="Low complexity" evidence="2">
    <location>
        <begin position="226"/>
        <end position="261"/>
    </location>
</feature>
<dbReference type="Gene3D" id="2.70.50.50">
    <property type="entry name" value="chitin-binding protein cbp21"/>
    <property type="match status" value="1"/>
</dbReference>
<keyword evidence="6" id="KW-1185">Reference proteome</keyword>
<dbReference type="GO" id="GO:0004553">
    <property type="term" value="F:hydrolase activity, hydrolyzing O-glycosyl compounds"/>
    <property type="evidence" value="ECO:0007669"/>
    <property type="project" value="InterPro"/>
</dbReference>
<evidence type="ECO:0000256" key="3">
    <source>
        <dbReference type="SAM" id="SignalP"/>
    </source>
</evidence>
<dbReference type="Gene3D" id="2.60.40.290">
    <property type="match status" value="1"/>
</dbReference>
<dbReference type="AlphaFoldDB" id="A0A9W6NIU0"/>
<comment type="caution">
    <text evidence="5">The sequence shown here is derived from an EMBL/GenBank/DDBJ whole genome shotgun (WGS) entry which is preliminary data.</text>
</comment>
<sequence>MQVSSTARRLALGALVLVTALFGLAVISQPASAHGSLTDPPSRNYGCWERWGSDFQNPNMATIDPMCWQAWQANPNTMWNWNGLYREGVAGNHQAAIPDGQLCSGGRTQNGYYASLDTVGAWTAATKPNKFTLTLTDQAQHGADYLLIYITKQGFDPTTQPLTWNSLELVQRTARYAPAPQYQAQVDAGTRTGRHVVYTIWQASHLDQSYYLCSDVIFTGQGGSTGSPSASASASRSPSTSASPSRSASASPSRSAGTSPSVPTSQQPGGCTATYTKSSEWAGGFGATVTVTAGSAGISTWTVKWTFANGQTVTSSWNATVTSSGSAVTATNTAYNGKLSAGQSTSFGFNGSWTGTNSVPTLSCSAQ</sequence>
<accession>A0A9W6NIU0</accession>
<dbReference type="InterPro" id="IPR001919">
    <property type="entry name" value="CBD2"/>
</dbReference>
<dbReference type="SMART" id="SM00637">
    <property type="entry name" value="CBD_II"/>
    <property type="match status" value="1"/>
</dbReference>
<dbReference type="InterPro" id="IPR051024">
    <property type="entry name" value="GlcNAc_Chitin_IntDeg"/>
</dbReference>
<dbReference type="InterPro" id="IPR014756">
    <property type="entry name" value="Ig_E-set"/>
</dbReference>
<feature type="chain" id="PRO_5040934237" description="CBM2 domain-containing protein" evidence="3">
    <location>
        <begin position="34"/>
        <end position="367"/>
    </location>
</feature>
<dbReference type="RefSeq" id="WP_261963994.1">
    <property type="nucleotide sequence ID" value="NZ_BAAAXA010000003.1"/>
</dbReference>
<dbReference type="CDD" id="cd21177">
    <property type="entry name" value="LPMO_AA10"/>
    <property type="match status" value="1"/>
</dbReference>
<dbReference type="Proteomes" id="UP001143480">
    <property type="component" value="Unassembled WGS sequence"/>
</dbReference>
<evidence type="ECO:0000256" key="2">
    <source>
        <dbReference type="SAM" id="MobiDB-lite"/>
    </source>
</evidence>
<feature type="compositionally biased region" description="Polar residues" evidence="2">
    <location>
        <begin position="262"/>
        <end position="273"/>
    </location>
</feature>
<organism evidence="5 6">
    <name type="scientific">Dactylosporangium matsuzakiense</name>
    <dbReference type="NCBI Taxonomy" id="53360"/>
    <lineage>
        <taxon>Bacteria</taxon>
        <taxon>Bacillati</taxon>
        <taxon>Actinomycetota</taxon>
        <taxon>Actinomycetes</taxon>
        <taxon>Micromonosporales</taxon>
        <taxon>Micromonosporaceae</taxon>
        <taxon>Dactylosporangium</taxon>
    </lineage>
</organism>
<evidence type="ECO:0000256" key="1">
    <source>
        <dbReference type="ARBA" id="ARBA00022729"/>
    </source>
</evidence>
<evidence type="ECO:0000313" key="5">
    <source>
        <dbReference type="EMBL" id="GLK98300.1"/>
    </source>
</evidence>
<reference evidence="5" key="1">
    <citation type="journal article" date="2014" name="Int. J. Syst. Evol. Microbiol.">
        <title>Complete genome sequence of Corynebacterium casei LMG S-19264T (=DSM 44701T), isolated from a smear-ripened cheese.</title>
        <authorList>
            <consortium name="US DOE Joint Genome Institute (JGI-PGF)"/>
            <person name="Walter F."/>
            <person name="Albersmeier A."/>
            <person name="Kalinowski J."/>
            <person name="Ruckert C."/>
        </authorList>
    </citation>
    <scope>NUCLEOTIDE SEQUENCE</scope>
    <source>
        <strain evidence="5">VKM Ac-1321</strain>
    </source>
</reference>
<dbReference type="GO" id="GO:0030247">
    <property type="term" value="F:polysaccharide binding"/>
    <property type="evidence" value="ECO:0007669"/>
    <property type="project" value="UniProtKB-UniRule"/>
</dbReference>
<dbReference type="InterPro" id="IPR008965">
    <property type="entry name" value="CBM2/CBM3_carb-bd_dom_sf"/>
</dbReference>